<dbReference type="WBParaSite" id="L893_g32773.t1">
    <property type="protein sequence ID" value="L893_g32773.t1"/>
    <property type="gene ID" value="L893_g32773"/>
</dbReference>
<reference evidence="2" key="1">
    <citation type="submission" date="2016-11" db="UniProtKB">
        <authorList>
            <consortium name="WormBaseParasite"/>
        </authorList>
    </citation>
    <scope>IDENTIFICATION</scope>
</reference>
<organism evidence="1 2">
    <name type="scientific">Steinernema glaseri</name>
    <dbReference type="NCBI Taxonomy" id="37863"/>
    <lineage>
        <taxon>Eukaryota</taxon>
        <taxon>Metazoa</taxon>
        <taxon>Ecdysozoa</taxon>
        <taxon>Nematoda</taxon>
        <taxon>Chromadorea</taxon>
        <taxon>Rhabditida</taxon>
        <taxon>Tylenchina</taxon>
        <taxon>Panagrolaimomorpha</taxon>
        <taxon>Strongyloidoidea</taxon>
        <taxon>Steinernematidae</taxon>
        <taxon>Steinernema</taxon>
    </lineage>
</organism>
<keyword evidence="1" id="KW-1185">Reference proteome</keyword>
<dbReference type="AlphaFoldDB" id="A0A1I8A4H4"/>
<evidence type="ECO:0000313" key="2">
    <source>
        <dbReference type="WBParaSite" id="L893_g32773.t1"/>
    </source>
</evidence>
<proteinExistence type="predicted"/>
<accession>A0A1I8A4H4</accession>
<sequence>MSANTLFRCLDNYWSHLCSRHNGVSTTSSLVSPRLHRLCESLGSLRLLHESELVADDDALPQGSSTQRSVFLEVGT</sequence>
<evidence type="ECO:0000313" key="1">
    <source>
        <dbReference type="Proteomes" id="UP000095287"/>
    </source>
</evidence>
<protein>
    <submittedName>
        <fullName evidence="2">Uncharacterized protein</fullName>
    </submittedName>
</protein>
<dbReference type="Proteomes" id="UP000095287">
    <property type="component" value="Unplaced"/>
</dbReference>
<name>A0A1I8A4H4_9BILA</name>